<dbReference type="AlphaFoldDB" id="A0AAV4PUM5"/>
<protein>
    <submittedName>
        <fullName evidence="1">Uncharacterized protein</fullName>
    </submittedName>
</protein>
<evidence type="ECO:0000313" key="1">
    <source>
        <dbReference type="EMBL" id="GIY00754.1"/>
    </source>
</evidence>
<gene>
    <name evidence="1" type="ORF">CDAR_226621</name>
</gene>
<accession>A0AAV4PUM5</accession>
<dbReference type="Proteomes" id="UP001054837">
    <property type="component" value="Unassembled WGS sequence"/>
</dbReference>
<organism evidence="1 2">
    <name type="scientific">Caerostris darwini</name>
    <dbReference type="NCBI Taxonomy" id="1538125"/>
    <lineage>
        <taxon>Eukaryota</taxon>
        <taxon>Metazoa</taxon>
        <taxon>Ecdysozoa</taxon>
        <taxon>Arthropoda</taxon>
        <taxon>Chelicerata</taxon>
        <taxon>Arachnida</taxon>
        <taxon>Araneae</taxon>
        <taxon>Araneomorphae</taxon>
        <taxon>Entelegynae</taxon>
        <taxon>Araneoidea</taxon>
        <taxon>Araneidae</taxon>
        <taxon>Caerostris</taxon>
    </lineage>
</organism>
<reference evidence="1 2" key="1">
    <citation type="submission" date="2021-06" db="EMBL/GenBank/DDBJ databases">
        <title>Caerostris darwini draft genome.</title>
        <authorList>
            <person name="Kono N."/>
            <person name="Arakawa K."/>
        </authorList>
    </citation>
    <scope>NUCLEOTIDE SEQUENCE [LARGE SCALE GENOMIC DNA]</scope>
</reference>
<keyword evidence="2" id="KW-1185">Reference proteome</keyword>
<comment type="caution">
    <text evidence="1">The sequence shown here is derived from an EMBL/GenBank/DDBJ whole genome shotgun (WGS) entry which is preliminary data.</text>
</comment>
<sequence>MRNDLAVKLKLMGPISMPLSIQIIIEQHMRLQGSLMYHIHALKKVKQVGYVKKLDLWIPHQLREIQLIHRMSICISLLKHNEIDPFLKRLITGD</sequence>
<name>A0AAV4PUM5_9ARAC</name>
<proteinExistence type="predicted"/>
<dbReference type="EMBL" id="BPLQ01003476">
    <property type="protein sequence ID" value="GIY00754.1"/>
    <property type="molecule type" value="Genomic_DNA"/>
</dbReference>
<evidence type="ECO:0000313" key="2">
    <source>
        <dbReference type="Proteomes" id="UP001054837"/>
    </source>
</evidence>